<proteinExistence type="predicted"/>
<reference evidence="1 2" key="1">
    <citation type="journal article" date="2015" name="Genome Announc.">
        <title>Complete Genome Sequence of Citrobacter freundii Myophage Moogle.</title>
        <authorList>
            <person name="Nguyen Q.T."/>
            <person name="Luna A.J."/>
            <person name="Hernandez A.C."/>
            <person name="Kuty Everett G.F."/>
        </authorList>
    </citation>
    <scope>NUCLEOTIDE SEQUENCE [LARGE SCALE GENOMIC DNA]</scope>
</reference>
<keyword evidence="2" id="KW-1185">Reference proteome</keyword>
<dbReference type="KEGG" id="vg:24573984"/>
<evidence type="ECO:0000313" key="1">
    <source>
        <dbReference type="EMBL" id="AIW03782.1"/>
    </source>
</evidence>
<evidence type="ECO:0000313" key="2">
    <source>
        <dbReference type="Proteomes" id="UP000030203"/>
    </source>
</evidence>
<accession>A0A0A0RP19</accession>
<gene>
    <name evidence="1" type="ORF">CPT_Moogle45</name>
</gene>
<dbReference type="GeneID" id="24573984"/>
<dbReference type="EMBL" id="KM236239">
    <property type="protein sequence ID" value="AIW03782.1"/>
    <property type="molecule type" value="Genomic_DNA"/>
</dbReference>
<protein>
    <submittedName>
        <fullName evidence="1">Uncharacterized protein</fullName>
    </submittedName>
</protein>
<dbReference type="Proteomes" id="UP000030203">
    <property type="component" value="Segment"/>
</dbReference>
<organism evidence="1 2">
    <name type="scientific">Citrobacter phage Moogle</name>
    <dbReference type="NCBI Taxonomy" id="1540094"/>
    <lineage>
        <taxon>Viruses</taxon>
        <taxon>Duplodnaviria</taxon>
        <taxon>Heunggongvirae</taxon>
        <taxon>Uroviricota</taxon>
        <taxon>Caudoviricetes</taxon>
        <taxon>Andersonviridae</taxon>
        <taxon>Ounavirinae</taxon>
        <taxon>Mooglevirus</taxon>
        <taxon>Mooglevirus moogle</taxon>
    </lineage>
</organism>
<dbReference type="RefSeq" id="YP_009145688.1">
    <property type="nucleotide sequence ID" value="NC_027293.1"/>
</dbReference>
<name>A0A0A0RP19_9CAUD</name>
<dbReference type="OrthoDB" id="14658at10239"/>
<sequence>MKKLLVGIIALGMSFSAVAMKMPEANFNGVALESCKIVQKIASNAGELTKPLSAPTVQEMTDKMVDYNYHFMGDYYDRLADEMVTQNVDVLDSKGIEAVEDVKDNFMRESFKGVQYFIENRNCIGL</sequence>